<organism evidence="1 2">
    <name type="scientific">Tilletiaria anomala (strain ATCC 24038 / CBS 436.72 / UBC 951)</name>
    <dbReference type="NCBI Taxonomy" id="1037660"/>
    <lineage>
        <taxon>Eukaryota</taxon>
        <taxon>Fungi</taxon>
        <taxon>Dikarya</taxon>
        <taxon>Basidiomycota</taxon>
        <taxon>Ustilaginomycotina</taxon>
        <taxon>Exobasidiomycetes</taxon>
        <taxon>Georgefischeriales</taxon>
        <taxon>Tilletiariaceae</taxon>
        <taxon>Tilletiaria</taxon>
    </lineage>
</organism>
<comment type="caution">
    <text evidence="1">The sequence shown here is derived from an EMBL/GenBank/DDBJ whole genome shotgun (WGS) entry which is preliminary data.</text>
</comment>
<protein>
    <submittedName>
        <fullName evidence="1">Uncharacterized protein</fullName>
    </submittedName>
</protein>
<reference evidence="1 2" key="1">
    <citation type="submission" date="2014-05" db="EMBL/GenBank/DDBJ databases">
        <title>Draft genome sequence of a rare smut relative, Tilletiaria anomala UBC 951.</title>
        <authorList>
            <consortium name="DOE Joint Genome Institute"/>
            <person name="Toome M."/>
            <person name="Kuo A."/>
            <person name="Henrissat B."/>
            <person name="Lipzen A."/>
            <person name="Tritt A."/>
            <person name="Yoshinaga Y."/>
            <person name="Zane M."/>
            <person name="Barry K."/>
            <person name="Grigoriev I.V."/>
            <person name="Spatafora J.W."/>
            <person name="Aimea M.C."/>
        </authorList>
    </citation>
    <scope>NUCLEOTIDE SEQUENCE [LARGE SCALE GENOMIC DNA]</scope>
    <source>
        <strain evidence="1 2">UBC 951</strain>
    </source>
</reference>
<sequence>MGPWMDVPERFLDDWYRLAVPYTIPNIVAGWISTGRVPRDGGESRPDVHVYAAAHGAALHRLRRDQGGRCRLCRIQQVQRRHRADPLVRAQPAHRRLEARAGQAELYAAQLRRLTRSINEQHRPGRVRRAFRPLFSDVPPLLFLFLLCPFRKPKSQELSPPTFFGCCRELHIPLHECARLRRFRVHAVIHNRNAIAARPSFFILCG</sequence>
<proteinExistence type="predicted"/>
<dbReference type="HOGENOM" id="CLU_1332747_0_0_1"/>
<dbReference type="GeneID" id="25264773"/>
<dbReference type="InParanoid" id="A0A066VV83"/>
<name>A0A066VV83_TILAU</name>
<dbReference type="RefSeq" id="XP_013242143.1">
    <property type="nucleotide sequence ID" value="XM_013386689.1"/>
</dbReference>
<dbReference type="AlphaFoldDB" id="A0A066VV83"/>
<dbReference type="EMBL" id="JMSN01000067">
    <property type="protein sequence ID" value="KDN42719.1"/>
    <property type="molecule type" value="Genomic_DNA"/>
</dbReference>
<evidence type="ECO:0000313" key="1">
    <source>
        <dbReference type="EMBL" id="KDN42719.1"/>
    </source>
</evidence>
<evidence type="ECO:0000313" key="2">
    <source>
        <dbReference type="Proteomes" id="UP000027361"/>
    </source>
</evidence>
<accession>A0A066VV83</accession>
<gene>
    <name evidence="1" type="ORF">K437DRAFT_257736</name>
</gene>
<dbReference type="Proteomes" id="UP000027361">
    <property type="component" value="Unassembled WGS sequence"/>
</dbReference>
<keyword evidence="2" id="KW-1185">Reference proteome</keyword>